<dbReference type="CDD" id="cd01335">
    <property type="entry name" value="Radical_SAM"/>
    <property type="match status" value="1"/>
</dbReference>
<evidence type="ECO:0000313" key="11">
    <source>
        <dbReference type="Proteomes" id="UP000002315"/>
    </source>
</evidence>
<dbReference type="SFLD" id="SFLDG01123">
    <property type="entry name" value="methyltransferase_(Class_B)"/>
    <property type="match status" value="1"/>
</dbReference>
<dbReference type="SMART" id="SM00729">
    <property type="entry name" value="Elp3"/>
    <property type="match status" value="1"/>
</dbReference>
<dbReference type="InterPro" id="IPR007197">
    <property type="entry name" value="rSAM"/>
</dbReference>
<evidence type="ECO:0000256" key="1">
    <source>
        <dbReference type="ARBA" id="ARBA00001966"/>
    </source>
</evidence>
<proteinExistence type="predicted"/>
<feature type="domain" description="B12-binding" evidence="8">
    <location>
        <begin position="1"/>
        <end position="116"/>
    </location>
</feature>
<comment type="cofactor">
    <cofactor evidence="1">
        <name>[4Fe-4S] cluster</name>
        <dbReference type="ChEBI" id="CHEBI:49883"/>
    </cofactor>
</comment>
<dbReference type="InterPro" id="IPR006638">
    <property type="entry name" value="Elp3/MiaA/NifB-like_rSAM"/>
</dbReference>
<dbReference type="InterPro" id="IPR023404">
    <property type="entry name" value="rSAM_horseshoe"/>
</dbReference>
<dbReference type="SFLD" id="SFLDG01082">
    <property type="entry name" value="B12-binding_domain_containing"/>
    <property type="match status" value="1"/>
</dbReference>
<dbReference type="CDD" id="cd02068">
    <property type="entry name" value="radical_SAM_B12_BD"/>
    <property type="match status" value="1"/>
</dbReference>
<evidence type="ECO:0000256" key="2">
    <source>
        <dbReference type="ARBA" id="ARBA00022603"/>
    </source>
</evidence>
<dbReference type="AlphaFoldDB" id="E3GW58"/>
<dbReference type="InterPro" id="IPR051198">
    <property type="entry name" value="BchE-like"/>
</dbReference>
<keyword evidence="2" id="KW-0489">Methyltransferase</keyword>
<dbReference type="Pfam" id="PF02310">
    <property type="entry name" value="B12-binding"/>
    <property type="match status" value="1"/>
</dbReference>
<dbReference type="EMBL" id="CP002278">
    <property type="protein sequence ID" value="ADP77823.1"/>
    <property type="molecule type" value="Genomic_DNA"/>
</dbReference>
<evidence type="ECO:0000256" key="5">
    <source>
        <dbReference type="ARBA" id="ARBA00022723"/>
    </source>
</evidence>
<keyword evidence="5" id="KW-0479">Metal-binding</keyword>
<dbReference type="SFLD" id="SFLDS00029">
    <property type="entry name" value="Radical_SAM"/>
    <property type="match status" value="1"/>
</dbReference>
<keyword evidence="6" id="KW-0408">Iron</keyword>
<evidence type="ECO:0000256" key="3">
    <source>
        <dbReference type="ARBA" id="ARBA00022679"/>
    </source>
</evidence>
<dbReference type="Gene3D" id="3.80.30.20">
    <property type="entry name" value="tm_1862 like domain"/>
    <property type="match status" value="1"/>
</dbReference>
<evidence type="ECO:0000256" key="4">
    <source>
        <dbReference type="ARBA" id="ARBA00022691"/>
    </source>
</evidence>
<accession>E3GW58</accession>
<protein>
    <submittedName>
        <fullName evidence="10">Radical SAM domain protein</fullName>
    </submittedName>
</protein>
<organism evidence="10 11">
    <name type="scientific">Methanothermus fervidus (strain ATCC 43054 / DSM 2088 / JCM 10308 / V24 S)</name>
    <dbReference type="NCBI Taxonomy" id="523846"/>
    <lineage>
        <taxon>Archaea</taxon>
        <taxon>Methanobacteriati</taxon>
        <taxon>Methanobacteriota</taxon>
        <taxon>Methanomada group</taxon>
        <taxon>Methanobacteria</taxon>
        <taxon>Methanobacteriales</taxon>
        <taxon>Methanothermaceae</taxon>
        <taxon>Methanothermus</taxon>
    </lineage>
</organism>
<evidence type="ECO:0000256" key="6">
    <source>
        <dbReference type="ARBA" id="ARBA00023004"/>
    </source>
</evidence>
<dbReference type="PANTHER" id="PTHR43409">
    <property type="entry name" value="ANAEROBIC MAGNESIUM-PROTOPORPHYRIN IX MONOMETHYL ESTER CYCLASE-RELATED"/>
    <property type="match status" value="1"/>
</dbReference>
<sequence>MYLASSLESASLSVGIIDDNLKEWGIKKVTKIIKKLNPSIVGVTATTPLIKKALEYIKSIKKLLPNILTVIGGPHATFLPIKTLRECPELDVVVIGEGEETFKELALEYESKGKKCLEKIRGIAYRDNDERLHINDPRPLIENLDEIPFPARHLVPFKEYNLSEETGGIISSRGCPYNCEYCSSSKMMGKRFRYRSAENIVDEIEELVNDYNVREITFLDDTFTIHRRRIEEFCNELKNRDLDIDFTISSRVDTINRDTLKNLKTVGLNRIYYGAESGSQRVLNLMKKGITLKQIKDAVKVAKNLNLQTVTSFMFGYPGETLDEMNKTIDFSIKLDPDYCQYSILTPFPGTPIYYKLKRKGLINENWEEYTVLNPVIKYEKLGLSKKLVKKILEKAYVKFYARPSYLIKHPWMFKVFIETTFRTYIEPKYKKFLNKLKNYIFEK</sequence>
<dbReference type="InterPro" id="IPR006158">
    <property type="entry name" value="Cobalamin-bd"/>
</dbReference>
<dbReference type="Proteomes" id="UP000002315">
    <property type="component" value="Chromosome"/>
</dbReference>
<evidence type="ECO:0000256" key="7">
    <source>
        <dbReference type="ARBA" id="ARBA00023014"/>
    </source>
</evidence>
<dbReference type="KEGG" id="mfv:Mfer_1028"/>
<keyword evidence="7" id="KW-0411">Iron-sulfur</keyword>
<gene>
    <name evidence="10" type="ordered locus">Mfer_1028</name>
</gene>
<dbReference type="GO" id="GO:0046872">
    <property type="term" value="F:metal ion binding"/>
    <property type="evidence" value="ECO:0007669"/>
    <property type="project" value="UniProtKB-KW"/>
</dbReference>
<dbReference type="STRING" id="523846.Mfer_1028"/>
<dbReference type="SUPFAM" id="SSF102114">
    <property type="entry name" value="Radical SAM enzymes"/>
    <property type="match status" value="1"/>
</dbReference>
<name>E3GW58_METFV</name>
<dbReference type="HOGENOM" id="CLU_021572_4_3_2"/>
<evidence type="ECO:0000313" key="10">
    <source>
        <dbReference type="EMBL" id="ADP77823.1"/>
    </source>
</evidence>
<dbReference type="InterPro" id="IPR058240">
    <property type="entry name" value="rSAM_sf"/>
</dbReference>
<dbReference type="Pfam" id="PF04055">
    <property type="entry name" value="Radical_SAM"/>
    <property type="match status" value="1"/>
</dbReference>
<dbReference type="GO" id="GO:0031419">
    <property type="term" value="F:cobalamin binding"/>
    <property type="evidence" value="ECO:0007669"/>
    <property type="project" value="InterPro"/>
</dbReference>
<dbReference type="PANTHER" id="PTHR43409:SF7">
    <property type="entry name" value="BLL1977 PROTEIN"/>
    <property type="match status" value="1"/>
</dbReference>
<dbReference type="Gene3D" id="3.40.50.280">
    <property type="entry name" value="Cobalamin-binding domain"/>
    <property type="match status" value="1"/>
</dbReference>
<keyword evidence="11" id="KW-1185">Reference proteome</keyword>
<evidence type="ECO:0000259" key="9">
    <source>
        <dbReference type="PROSITE" id="PS51918"/>
    </source>
</evidence>
<keyword evidence="4" id="KW-0949">S-adenosyl-L-methionine</keyword>
<reference evidence="10 11" key="1">
    <citation type="journal article" date="2010" name="Stand. Genomic Sci.">
        <title>Complete genome sequence of Methanothermus fervidus type strain (V24S).</title>
        <authorList>
            <person name="Anderson I."/>
            <person name="Djao O.D."/>
            <person name="Misra M."/>
            <person name="Chertkov O."/>
            <person name="Nolan M."/>
            <person name="Lucas S."/>
            <person name="Lapidus A."/>
            <person name="Del Rio T.G."/>
            <person name="Tice H."/>
            <person name="Cheng J.F."/>
            <person name="Tapia R."/>
            <person name="Han C."/>
            <person name="Goodwin L."/>
            <person name="Pitluck S."/>
            <person name="Liolios K."/>
            <person name="Ivanova N."/>
            <person name="Mavromatis K."/>
            <person name="Mikhailova N."/>
            <person name="Pati A."/>
            <person name="Brambilla E."/>
            <person name="Chen A."/>
            <person name="Palaniappan K."/>
            <person name="Land M."/>
            <person name="Hauser L."/>
            <person name="Chang Y.J."/>
            <person name="Jeffries C.D."/>
            <person name="Sikorski J."/>
            <person name="Spring S."/>
            <person name="Rohde M."/>
            <person name="Eichinger K."/>
            <person name="Huber H."/>
            <person name="Wirth R."/>
            <person name="Goker M."/>
            <person name="Detter J.C."/>
            <person name="Woyke T."/>
            <person name="Bristow J."/>
            <person name="Eisen J.A."/>
            <person name="Markowitz V."/>
            <person name="Hugenholtz P."/>
            <person name="Klenk H.P."/>
            <person name="Kyrpides N.C."/>
        </authorList>
    </citation>
    <scope>NUCLEOTIDE SEQUENCE [LARGE SCALE GENOMIC DNA]</scope>
    <source>
        <strain evidence="11">ATCC 43054 / DSM 2088 / JCM 10308 / V24 S</strain>
    </source>
</reference>
<feature type="domain" description="Radical SAM core" evidence="9">
    <location>
        <begin position="161"/>
        <end position="385"/>
    </location>
</feature>
<dbReference type="GO" id="GO:0051539">
    <property type="term" value="F:4 iron, 4 sulfur cluster binding"/>
    <property type="evidence" value="ECO:0007669"/>
    <property type="project" value="UniProtKB-KW"/>
</dbReference>
<dbReference type="GO" id="GO:0003824">
    <property type="term" value="F:catalytic activity"/>
    <property type="evidence" value="ECO:0007669"/>
    <property type="project" value="InterPro"/>
</dbReference>
<evidence type="ECO:0000259" key="8">
    <source>
        <dbReference type="PROSITE" id="PS51332"/>
    </source>
</evidence>
<dbReference type="PROSITE" id="PS51918">
    <property type="entry name" value="RADICAL_SAM"/>
    <property type="match status" value="1"/>
</dbReference>
<dbReference type="InterPro" id="IPR034466">
    <property type="entry name" value="Methyltransferase_Class_B"/>
</dbReference>
<dbReference type="PROSITE" id="PS51332">
    <property type="entry name" value="B12_BINDING"/>
    <property type="match status" value="1"/>
</dbReference>
<keyword evidence="3" id="KW-0808">Transferase</keyword>